<dbReference type="STRING" id="228958.SAMN04488007_3483"/>
<evidence type="ECO:0000256" key="1">
    <source>
        <dbReference type="PROSITE-ProRule" id="PRU00023"/>
    </source>
</evidence>
<evidence type="ECO:0000256" key="2">
    <source>
        <dbReference type="SAM" id="SignalP"/>
    </source>
</evidence>
<dbReference type="PROSITE" id="PS50297">
    <property type="entry name" value="ANK_REP_REGION"/>
    <property type="match status" value="1"/>
</dbReference>
<dbReference type="PANTHER" id="PTHR46224:SF6">
    <property type="entry name" value="ANKYRIN REPEAT FAMILY PROTEIN"/>
    <property type="match status" value="1"/>
</dbReference>
<keyword evidence="2" id="KW-0732">Signal</keyword>
<name>A0A1M6U4P1_9FLAO</name>
<evidence type="ECO:0000313" key="3">
    <source>
        <dbReference type="EMBL" id="SHK64124.1"/>
    </source>
</evidence>
<dbReference type="InterPro" id="IPR002110">
    <property type="entry name" value="Ankyrin_rpt"/>
</dbReference>
<feature type="signal peptide" evidence="2">
    <location>
        <begin position="1"/>
        <end position="18"/>
    </location>
</feature>
<feature type="repeat" description="ANK" evidence="1">
    <location>
        <begin position="229"/>
        <end position="261"/>
    </location>
</feature>
<dbReference type="OrthoDB" id="2041998at2"/>
<dbReference type="SMART" id="SM00248">
    <property type="entry name" value="ANK"/>
    <property type="match status" value="3"/>
</dbReference>
<dbReference type="PROSITE" id="PS50088">
    <property type="entry name" value="ANK_REPEAT"/>
    <property type="match status" value="1"/>
</dbReference>
<dbReference type="Pfam" id="PF12796">
    <property type="entry name" value="Ank_2"/>
    <property type="match status" value="1"/>
</dbReference>
<keyword evidence="4" id="KW-1185">Reference proteome</keyword>
<reference evidence="4" key="1">
    <citation type="submission" date="2016-11" db="EMBL/GenBank/DDBJ databases">
        <authorList>
            <person name="Varghese N."/>
            <person name="Submissions S."/>
        </authorList>
    </citation>
    <scope>NUCLEOTIDE SEQUENCE [LARGE SCALE GENOMIC DNA]</scope>
    <source>
        <strain evidence="4">DSM 16478</strain>
    </source>
</reference>
<dbReference type="EMBL" id="FQZX01000003">
    <property type="protein sequence ID" value="SHK64124.1"/>
    <property type="molecule type" value="Genomic_DNA"/>
</dbReference>
<evidence type="ECO:0000313" key="4">
    <source>
        <dbReference type="Proteomes" id="UP000184314"/>
    </source>
</evidence>
<dbReference type="RefSeq" id="WP_073246570.1">
    <property type="nucleotide sequence ID" value="NZ_FQZX01000003.1"/>
</dbReference>
<dbReference type="InterPro" id="IPR036770">
    <property type="entry name" value="Ankyrin_rpt-contain_sf"/>
</dbReference>
<feature type="chain" id="PRO_5013155739" evidence="2">
    <location>
        <begin position="19"/>
        <end position="291"/>
    </location>
</feature>
<dbReference type="InterPro" id="IPR051616">
    <property type="entry name" value="Cul2-RING_E3_ligase_SR"/>
</dbReference>
<dbReference type="Proteomes" id="UP000184314">
    <property type="component" value="Unassembled WGS sequence"/>
</dbReference>
<dbReference type="PANTHER" id="PTHR46224">
    <property type="entry name" value="ANKYRIN REPEAT FAMILY PROTEIN"/>
    <property type="match status" value="1"/>
</dbReference>
<dbReference type="SUPFAM" id="SSF48403">
    <property type="entry name" value="Ankyrin repeat"/>
    <property type="match status" value="1"/>
</dbReference>
<organism evidence="3 4">
    <name type="scientific">Maribacter aquivivus</name>
    <dbReference type="NCBI Taxonomy" id="228958"/>
    <lineage>
        <taxon>Bacteria</taxon>
        <taxon>Pseudomonadati</taxon>
        <taxon>Bacteroidota</taxon>
        <taxon>Flavobacteriia</taxon>
        <taxon>Flavobacteriales</taxon>
        <taxon>Flavobacteriaceae</taxon>
        <taxon>Maribacter</taxon>
    </lineage>
</organism>
<proteinExistence type="predicted"/>
<protein>
    <submittedName>
        <fullName evidence="3">Ankyrin repeat-containing protein</fullName>
    </submittedName>
</protein>
<accession>A0A1M6U4P1</accession>
<gene>
    <name evidence="3" type="ORF">SAMN04488007_3483</name>
</gene>
<dbReference type="AlphaFoldDB" id="A0A1M6U4P1"/>
<dbReference type="Gene3D" id="1.25.40.20">
    <property type="entry name" value="Ankyrin repeat-containing domain"/>
    <property type="match status" value="1"/>
</dbReference>
<keyword evidence="1" id="KW-0040">ANK repeat</keyword>
<sequence>MKNLIFVFVVLLSLNCFSQFDDFNNFSNYDAINEDEGIKYFNEKNQGKDSILDYVSIRWLYRKDKLKLLNNVLKNYSFHNNTLKYLFSAVIGDIESFDSNQKGCLPPRFTMKKEDLKERNELLVLIHSKKMVLEHPYSGAVKNGNLPYLEMYLEMYKDEITDKMLDGFLVEAVQHQYIEIVNFLIDYGANPNGTNYYNDQFYAIYRAVKSPEIFNLLISRGADANPEGYGGNTLVHASREGCLEVIDLLLKAGADPNKVFDNGRKKTSALIAAKQWNNFNSKEVLKLLKSN</sequence>